<keyword evidence="5" id="KW-0653">Protein transport</keyword>
<keyword evidence="10" id="KW-1185">Reference proteome</keyword>
<dbReference type="PANTHER" id="PTHR37247:SF1">
    <property type="entry name" value="TRANSMEMBRANE PROTEIN"/>
    <property type="match status" value="1"/>
</dbReference>
<dbReference type="InterPro" id="IPR038379">
    <property type="entry name" value="SecE_sf"/>
</dbReference>
<organism evidence="10 11">
    <name type="scientific">Ziziphus jujuba</name>
    <name type="common">Chinese jujube</name>
    <name type="synonym">Ziziphus sativa</name>
    <dbReference type="NCBI Taxonomy" id="326968"/>
    <lineage>
        <taxon>Eukaryota</taxon>
        <taxon>Viridiplantae</taxon>
        <taxon>Streptophyta</taxon>
        <taxon>Embryophyta</taxon>
        <taxon>Tracheophyta</taxon>
        <taxon>Spermatophyta</taxon>
        <taxon>Magnoliopsida</taxon>
        <taxon>eudicotyledons</taxon>
        <taxon>Gunneridae</taxon>
        <taxon>Pentapetalae</taxon>
        <taxon>rosids</taxon>
        <taxon>fabids</taxon>
        <taxon>Rosales</taxon>
        <taxon>Rhamnaceae</taxon>
        <taxon>Paliureae</taxon>
        <taxon>Ziziphus</taxon>
    </lineage>
</organism>
<comment type="subcellular location">
    <subcellularLocation>
        <location evidence="1">Membrane</location>
    </subcellularLocation>
</comment>
<proteinExistence type="inferred from homology"/>
<evidence type="ECO:0000256" key="3">
    <source>
        <dbReference type="ARBA" id="ARBA00022448"/>
    </source>
</evidence>
<sequence>MATCSGLIRQPIHAKLLPVHNKQCNVGKFNKYNAIKASSKRIPSGVIEFSSTCGFCTIHAVPGRRDNYQSKFDDDLAEEPFWITLVKDTLWGMRSLFFFLVEQPSQLKYIEWPGFRTTLKTATLTLVLVALLIIALSSVDSALSYLLALLLRRTP</sequence>
<keyword evidence="7" id="KW-0811">Translocation</keyword>
<comment type="similarity">
    <text evidence="2">Belongs to the SecE/SEC61-gamma family.</text>
</comment>
<evidence type="ECO:0000256" key="1">
    <source>
        <dbReference type="ARBA" id="ARBA00004370"/>
    </source>
</evidence>
<evidence type="ECO:0000256" key="7">
    <source>
        <dbReference type="ARBA" id="ARBA00023010"/>
    </source>
</evidence>
<accession>A0ABM3IX23</accession>
<keyword evidence="3" id="KW-0813">Transport</keyword>
<gene>
    <name evidence="11" type="primary">LOC107427392</name>
</gene>
<evidence type="ECO:0000256" key="4">
    <source>
        <dbReference type="ARBA" id="ARBA00022692"/>
    </source>
</evidence>
<dbReference type="Pfam" id="PF00584">
    <property type="entry name" value="SecE"/>
    <property type="match status" value="1"/>
</dbReference>
<evidence type="ECO:0000256" key="9">
    <source>
        <dbReference type="SAM" id="Phobius"/>
    </source>
</evidence>
<keyword evidence="8 9" id="KW-0472">Membrane</keyword>
<protein>
    <submittedName>
        <fullName evidence="11">Uncharacterized protein LOC107427392</fullName>
    </submittedName>
</protein>
<keyword evidence="6 9" id="KW-1133">Transmembrane helix</keyword>
<evidence type="ECO:0000313" key="11">
    <source>
        <dbReference type="RefSeq" id="XP_048337184.2"/>
    </source>
</evidence>
<feature type="transmembrane region" description="Helical" evidence="9">
    <location>
        <begin position="126"/>
        <end position="151"/>
    </location>
</feature>
<evidence type="ECO:0000256" key="6">
    <source>
        <dbReference type="ARBA" id="ARBA00022989"/>
    </source>
</evidence>
<dbReference type="RefSeq" id="XP_048337184.2">
    <property type="nucleotide sequence ID" value="XM_048481227.2"/>
</dbReference>
<dbReference type="PANTHER" id="PTHR37247">
    <property type="entry name" value="TRANSMEMBRANE PROTEIN"/>
    <property type="match status" value="1"/>
</dbReference>
<dbReference type="Gene3D" id="1.20.5.1030">
    <property type="entry name" value="Preprotein translocase secy subunit"/>
    <property type="match status" value="1"/>
</dbReference>
<evidence type="ECO:0000313" key="10">
    <source>
        <dbReference type="Proteomes" id="UP001652623"/>
    </source>
</evidence>
<name>A0ABM3IX23_ZIZJJ</name>
<dbReference type="InterPro" id="IPR001901">
    <property type="entry name" value="Translocase_SecE/Sec61-g"/>
</dbReference>
<reference evidence="11" key="1">
    <citation type="submission" date="2025-08" db="UniProtKB">
        <authorList>
            <consortium name="RefSeq"/>
        </authorList>
    </citation>
    <scope>IDENTIFICATION</scope>
    <source>
        <tissue evidence="11">Seedling</tissue>
    </source>
</reference>
<keyword evidence="4 9" id="KW-0812">Transmembrane</keyword>
<evidence type="ECO:0000256" key="5">
    <source>
        <dbReference type="ARBA" id="ARBA00022927"/>
    </source>
</evidence>
<dbReference type="Proteomes" id="UP001652623">
    <property type="component" value="Chromosome 9"/>
</dbReference>
<dbReference type="GeneID" id="107427392"/>
<evidence type="ECO:0000256" key="2">
    <source>
        <dbReference type="ARBA" id="ARBA00008274"/>
    </source>
</evidence>
<evidence type="ECO:0000256" key="8">
    <source>
        <dbReference type="ARBA" id="ARBA00023136"/>
    </source>
</evidence>